<dbReference type="PANTHER" id="PTHR12210">
    <property type="entry name" value="DULLARD PROTEIN PHOSPHATASE"/>
    <property type="match status" value="1"/>
</dbReference>
<dbReference type="Pfam" id="PF03031">
    <property type="entry name" value="NIF"/>
    <property type="match status" value="1"/>
</dbReference>
<evidence type="ECO:0000313" key="4">
    <source>
        <dbReference type="EMBL" id="CAG9323260.1"/>
    </source>
</evidence>
<comment type="caution">
    <text evidence="4">The sequence shown here is derived from an EMBL/GenBank/DDBJ whole genome shotgun (WGS) entry which is preliminary data.</text>
</comment>
<evidence type="ECO:0000313" key="5">
    <source>
        <dbReference type="Proteomes" id="UP001162131"/>
    </source>
</evidence>
<dbReference type="InterPro" id="IPR023214">
    <property type="entry name" value="HAD_sf"/>
</dbReference>
<keyword evidence="1" id="KW-0496">Mitochondrion</keyword>
<proteinExistence type="inferred from homology"/>
<comment type="function">
    <text evidence="1">Essential component of the TIM23 complex, a complex that mediates the translocation of transit peptide-containing proteins across the mitochondrial inner membrane.</text>
</comment>
<dbReference type="Gene3D" id="3.40.50.1000">
    <property type="entry name" value="HAD superfamily/HAD-like"/>
    <property type="match status" value="1"/>
</dbReference>
<accession>A0AAU9J7N2</accession>
<keyword evidence="1" id="KW-0813">Transport</keyword>
<dbReference type="InterPro" id="IPR050365">
    <property type="entry name" value="TIM50"/>
</dbReference>
<name>A0AAU9J7N2_9CILI</name>
<dbReference type="InterPro" id="IPR036412">
    <property type="entry name" value="HAD-like_sf"/>
</dbReference>
<evidence type="ECO:0000259" key="3">
    <source>
        <dbReference type="PROSITE" id="PS50969"/>
    </source>
</evidence>
<dbReference type="Proteomes" id="UP001162131">
    <property type="component" value="Unassembled WGS sequence"/>
</dbReference>
<feature type="domain" description="FCP1 homology" evidence="3">
    <location>
        <begin position="289"/>
        <end position="431"/>
    </location>
</feature>
<dbReference type="SMART" id="SM00577">
    <property type="entry name" value="CPDc"/>
    <property type="match status" value="1"/>
</dbReference>
<dbReference type="CDD" id="cd07521">
    <property type="entry name" value="HAD_FCP1-like"/>
    <property type="match status" value="1"/>
</dbReference>
<dbReference type="SUPFAM" id="SSF56784">
    <property type="entry name" value="HAD-like"/>
    <property type="match status" value="1"/>
</dbReference>
<keyword evidence="1" id="KW-0811">Translocation</keyword>
<keyword evidence="5" id="KW-1185">Reference proteome</keyword>
<dbReference type="AlphaFoldDB" id="A0AAU9J7N2"/>
<dbReference type="PROSITE" id="PS50969">
    <property type="entry name" value="FCP1"/>
    <property type="match status" value="1"/>
</dbReference>
<comment type="subunit">
    <text evidence="1">Component of the TIM23 complex.</text>
</comment>
<gene>
    <name evidence="4" type="ORF">BSTOLATCC_MIC33161</name>
</gene>
<feature type="compositionally biased region" description="Basic and acidic residues" evidence="2">
    <location>
        <begin position="26"/>
        <end position="39"/>
    </location>
</feature>
<sequence length="471" mass="53928">MQATSSIPRPPRPRRSRIKIPPNLANRERTLSDNTERTNPEQPRTKNPSLPPTSNNLSLNNSQYPDERTMVNLQHALLIEEKLWGLLEKLRHGIAEKSLCEDYWAFSEESPLPILERLFSEERTRKVIRQACIIELSVVCFAGFCFGGDMPPDLIQQFRNLFFYVHQNYLSCMKLMLFRCNGDSLNNTWVQSVNRVIKEKQVEIASKGGQSGFMKQHNSIMCKILEAIGSVVRGPIQSTLFSIMYNLDSITYVRARWLLENAMASMPIIMPISDLAPPMLPPAPYLPAIQNRSYSLVVDLDETLVHYFEAGADSKLLVRPGCATFLNELKKYYEITIFTAALQDYADWAIDSIDTENAISYRLYRHHTISLGPIFMKDLSRLGRDLSKAIIIDNVTDNFRLQPENGLTMKSWFEDINDTCLLEIIPLLKEIVIKEVPDVRIALRNYRDQVLRQIIKGIPNPHLNLITSVKS</sequence>
<dbReference type="GO" id="GO:0005744">
    <property type="term" value="C:TIM23 mitochondrial import inner membrane translocase complex"/>
    <property type="evidence" value="ECO:0007669"/>
    <property type="project" value="UniProtKB-UniRule"/>
</dbReference>
<keyword evidence="1" id="KW-0809">Transit peptide</keyword>
<comment type="subcellular location">
    <subcellularLocation>
        <location evidence="1">Mitochondrion inner membrane</location>
        <topology evidence="1">Single-pass membrane protein</topology>
    </subcellularLocation>
</comment>
<keyword evidence="1" id="KW-0653">Protein transport</keyword>
<feature type="region of interest" description="Disordered" evidence="2">
    <location>
        <begin position="1"/>
        <end position="63"/>
    </location>
</feature>
<reference evidence="4" key="1">
    <citation type="submission" date="2021-09" db="EMBL/GenBank/DDBJ databases">
        <authorList>
            <consortium name="AG Swart"/>
            <person name="Singh M."/>
            <person name="Singh A."/>
            <person name="Seah K."/>
            <person name="Emmerich C."/>
        </authorList>
    </citation>
    <scope>NUCLEOTIDE SEQUENCE</scope>
    <source>
        <strain evidence="4">ATCC30299</strain>
    </source>
</reference>
<feature type="compositionally biased region" description="Low complexity" evidence="2">
    <location>
        <begin position="52"/>
        <end position="62"/>
    </location>
</feature>
<organism evidence="4 5">
    <name type="scientific">Blepharisma stoltei</name>
    <dbReference type="NCBI Taxonomy" id="1481888"/>
    <lineage>
        <taxon>Eukaryota</taxon>
        <taxon>Sar</taxon>
        <taxon>Alveolata</taxon>
        <taxon>Ciliophora</taxon>
        <taxon>Postciliodesmatophora</taxon>
        <taxon>Heterotrichea</taxon>
        <taxon>Heterotrichida</taxon>
        <taxon>Blepharismidae</taxon>
        <taxon>Blepharisma</taxon>
    </lineage>
</organism>
<comment type="similarity">
    <text evidence="1">Belongs to the TIM50 family.</text>
</comment>
<dbReference type="EMBL" id="CAJZBQ010000033">
    <property type="protein sequence ID" value="CAG9323260.1"/>
    <property type="molecule type" value="Genomic_DNA"/>
</dbReference>
<evidence type="ECO:0000256" key="2">
    <source>
        <dbReference type="SAM" id="MobiDB-lite"/>
    </source>
</evidence>
<protein>
    <recommendedName>
        <fullName evidence="1">Mitochondrial import inner membrane translocase subunit TIM50</fullName>
    </recommendedName>
</protein>
<dbReference type="InterPro" id="IPR004274">
    <property type="entry name" value="FCP1_dom"/>
</dbReference>
<evidence type="ECO:0000256" key="1">
    <source>
        <dbReference type="RuleBase" id="RU365079"/>
    </source>
</evidence>
<dbReference type="FunFam" id="3.40.50.1000:FF:000184">
    <property type="entry name" value="Uncharacterized protein"/>
    <property type="match status" value="1"/>
</dbReference>
<dbReference type="GO" id="GO:0015031">
    <property type="term" value="P:protein transport"/>
    <property type="evidence" value="ECO:0007669"/>
    <property type="project" value="UniProtKB-KW"/>
</dbReference>